<feature type="binding site" evidence="8">
    <location>
        <position position="147"/>
    </location>
    <ligand>
        <name>substrate</name>
    </ligand>
</feature>
<evidence type="ECO:0000313" key="11">
    <source>
        <dbReference type="Proteomes" id="UP000029409"/>
    </source>
</evidence>
<evidence type="ECO:0000256" key="3">
    <source>
        <dbReference type="ARBA" id="ARBA00022650"/>
    </source>
</evidence>
<dbReference type="InterPro" id="IPR041739">
    <property type="entry name" value="G5K_ProB"/>
</dbReference>
<dbReference type="FunFam" id="3.40.1160.10:FF:000018">
    <property type="entry name" value="Glutamate 5-kinase"/>
    <property type="match status" value="1"/>
</dbReference>
<dbReference type="PROSITE" id="PS50890">
    <property type="entry name" value="PUA"/>
    <property type="match status" value="1"/>
</dbReference>
<dbReference type="Pfam" id="PF00696">
    <property type="entry name" value="AA_kinase"/>
    <property type="match status" value="1"/>
</dbReference>
<dbReference type="GO" id="GO:0004349">
    <property type="term" value="F:glutamate 5-kinase activity"/>
    <property type="evidence" value="ECO:0007669"/>
    <property type="project" value="UniProtKB-UniRule"/>
</dbReference>
<sequence>MSTRLVVKIGSSSLTAAEGGLNRDAVAFFASEIADLRRSGCEVLLVTSGAVAAGFRSIGYPARPKLLHEKQAAAAVGQALLMQAYQEAFSAHGLTAAQILLTRTDFRSRRAMNNASMTVEELLRQGVIPVFNENDTVSVDELKFGDNDMLSALVANLLKASRLLMLTDIDGLYSSDPRSNPDAKRYRLIEEITPEIYSTAGGAGSAVGTGGMRSKIDAAKIATRGGVPVFVGRVTEPGDLQLAVKDEGKGTYFATTLSSLPVKKQWLGFMSTPLGSLIVDAGAEEALVHGGHSLLPVGVREVQGSFHAGDVVEVLGLDSKLLGRGIVNYDDTQLRIIRGLPSGEVMHQLGEEVHRLEVIHRDEWITLK</sequence>
<keyword evidence="3 8" id="KW-0641">Proline biosynthesis</keyword>
<feature type="binding site" evidence="8">
    <location>
        <position position="135"/>
    </location>
    <ligand>
        <name>substrate</name>
    </ligand>
</feature>
<dbReference type="KEGG" id="pdu:PDUR_17210"/>
<keyword evidence="2 8" id="KW-0028">Amino-acid biosynthesis</keyword>
<dbReference type="GO" id="GO:0003723">
    <property type="term" value="F:RNA binding"/>
    <property type="evidence" value="ECO:0007669"/>
    <property type="project" value="InterPro"/>
</dbReference>
<organism evidence="10 11">
    <name type="scientific">Paenibacillus durus</name>
    <name type="common">Paenibacillus azotofixans</name>
    <dbReference type="NCBI Taxonomy" id="44251"/>
    <lineage>
        <taxon>Bacteria</taxon>
        <taxon>Bacillati</taxon>
        <taxon>Bacillota</taxon>
        <taxon>Bacilli</taxon>
        <taxon>Bacillales</taxon>
        <taxon>Paenibacillaceae</taxon>
        <taxon>Paenibacillus</taxon>
    </lineage>
</organism>
<keyword evidence="4 8" id="KW-0808">Transferase</keyword>
<dbReference type="OrthoDB" id="9804434at2"/>
<dbReference type="GO" id="GO:0005829">
    <property type="term" value="C:cytosol"/>
    <property type="evidence" value="ECO:0007669"/>
    <property type="project" value="TreeGrafter"/>
</dbReference>
<dbReference type="HAMAP" id="MF_00456">
    <property type="entry name" value="ProB"/>
    <property type="match status" value="1"/>
</dbReference>
<dbReference type="EC" id="2.7.2.11" evidence="8"/>
<evidence type="ECO:0000256" key="4">
    <source>
        <dbReference type="ARBA" id="ARBA00022679"/>
    </source>
</evidence>
<dbReference type="GO" id="GO:0005524">
    <property type="term" value="F:ATP binding"/>
    <property type="evidence" value="ECO:0007669"/>
    <property type="project" value="UniProtKB-KW"/>
</dbReference>
<dbReference type="InterPro" id="IPR036393">
    <property type="entry name" value="AceGlu_kinase-like_sf"/>
</dbReference>
<keyword evidence="5 8" id="KW-0547">Nucleotide-binding</keyword>
<dbReference type="PRINTS" id="PR00474">
    <property type="entry name" value="GLU5KINASE"/>
</dbReference>
<dbReference type="InterPro" id="IPR036974">
    <property type="entry name" value="PUA_sf"/>
</dbReference>
<accession>A0A089HRW4</accession>
<dbReference type="Proteomes" id="UP000029409">
    <property type="component" value="Chromosome"/>
</dbReference>
<dbReference type="InterPro" id="IPR005715">
    <property type="entry name" value="Glu_5kinase/COase_Synthase"/>
</dbReference>
<name>A0A089HRW4_PAEDU</name>
<dbReference type="InterPro" id="IPR011529">
    <property type="entry name" value="Glu_5kinase"/>
</dbReference>
<dbReference type="InterPro" id="IPR019797">
    <property type="entry name" value="Glutamate_5-kinase_CS"/>
</dbReference>
<dbReference type="PIRSF" id="PIRSF000729">
    <property type="entry name" value="GK"/>
    <property type="match status" value="1"/>
</dbReference>
<dbReference type="EMBL" id="CP009288">
    <property type="protein sequence ID" value="AIQ13460.1"/>
    <property type="molecule type" value="Genomic_DNA"/>
</dbReference>
<dbReference type="AlphaFoldDB" id="A0A089HRW4"/>
<evidence type="ECO:0000256" key="1">
    <source>
        <dbReference type="ARBA" id="ARBA00022490"/>
    </source>
</evidence>
<evidence type="ECO:0000256" key="8">
    <source>
        <dbReference type="HAMAP-Rule" id="MF_00456"/>
    </source>
</evidence>
<comment type="function">
    <text evidence="8">Catalyzes the transfer of a phosphate group to glutamate to form L-glutamate 5-phosphate.</text>
</comment>
<keyword evidence="6 8" id="KW-0418">Kinase</keyword>
<feature type="binding site" evidence="8">
    <location>
        <begin position="209"/>
        <end position="215"/>
    </location>
    <ligand>
        <name>ATP</name>
        <dbReference type="ChEBI" id="CHEBI:30616"/>
    </ligand>
</feature>
<keyword evidence="1 8" id="KW-0963">Cytoplasm</keyword>
<feature type="binding site" evidence="8">
    <location>
        <position position="8"/>
    </location>
    <ligand>
        <name>ATP</name>
        <dbReference type="ChEBI" id="CHEBI:30616"/>
    </ligand>
</feature>
<comment type="similarity">
    <text evidence="8">Belongs to the glutamate 5-kinase family.</text>
</comment>
<evidence type="ECO:0000313" key="10">
    <source>
        <dbReference type="EMBL" id="AIQ13460.1"/>
    </source>
</evidence>
<dbReference type="InterPro" id="IPR015947">
    <property type="entry name" value="PUA-like_sf"/>
</dbReference>
<keyword evidence="7 8" id="KW-0067">ATP-binding</keyword>
<feature type="domain" description="PUA" evidence="9">
    <location>
        <begin position="275"/>
        <end position="354"/>
    </location>
</feature>
<dbReference type="PROSITE" id="PS00902">
    <property type="entry name" value="GLUTAMATE_5_KINASE"/>
    <property type="match status" value="1"/>
</dbReference>
<dbReference type="STRING" id="44251.PDUR_17210"/>
<proteinExistence type="inferred from homology"/>
<keyword evidence="11" id="KW-1185">Reference proteome</keyword>
<dbReference type="PANTHER" id="PTHR43654">
    <property type="entry name" value="GLUTAMATE 5-KINASE"/>
    <property type="match status" value="1"/>
</dbReference>
<reference evidence="10 11" key="1">
    <citation type="submission" date="2014-08" db="EMBL/GenBank/DDBJ databases">
        <title>Comparative genomics of the Paenibacillus odorifer group.</title>
        <authorList>
            <person name="den Bakker H.C."/>
            <person name="Tsai Y.-C."/>
            <person name="Martin N."/>
            <person name="Korlach J."/>
            <person name="Wiedmann M."/>
        </authorList>
    </citation>
    <scope>NUCLEOTIDE SEQUENCE [LARGE SCALE GENOMIC DNA]</scope>
    <source>
        <strain evidence="10 11">DSM 1735</strain>
    </source>
</reference>
<dbReference type="PANTHER" id="PTHR43654:SF1">
    <property type="entry name" value="ISOPENTENYL PHOSPHATE KINASE"/>
    <property type="match status" value="1"/>
</dbReference>
<dbReference type="InterPro" id="IPR002478">
    <property type="entry name" value="PUA"/>
</dbReference>
<dbReference type="CDD" id="cd04242">
    <property type="entry name" value="AAK_G5K_ProB"/>
    <property type="match status" value="1"/>
</dbReference>
<dbReference type="UniPathway" id="UPA00098">
    <property type="reaction ID" value="UER00359"/>
</dbReference>
<dbReference type="NCBIfam" id="TIGR01027">
    <property type="entry name" value="proB"/>
    <property type="match status" value="1"/>
</dbReference>
<evidence type="ECO:0000256" key="7">
    <source>
        <dbReference type="ARBA" id="ARBA00022840"/>
    </source>
</evidence>
<protein>
    <recommendedName>
        <fullName evidence="8">Glutamate 5-kinase</fullName>
        <ecNumber evidence="8">2.7.2.11</ecNumber>
    </recommendedName>
    <alternativeName>
        <fullName evidence="8">Gamma-glutamyl kinase</fullName>
        <shortName evidence="8">GK</shortName>
    </alternativeName>
</protein>
<dbReference type="SUPFAM" id="SSF88697">
    <property type="entry name" value="PUA domain-like"/>
    <property type="match status" value="1"/>
</dbReference>
<evidence type="ECO:0000256" key="6">
    <source>
        <dbReference type="ARBA" id="ARBA00022777"/>
    </source>
</evidence>
<gene>
    <name evidence="8" type="primary">proB</name>
    <name evidence="10" type="ORF">PDUR_17210</name>
</gene>
<dbReference type="Pfam" id="PF01472">
    <property type="entry name" value="PUA"/>
    <property type="match status" value="1"/>
</dbReference>
<dbReference type="RefSeq" id="WP_042207260.1">
    <property type="nucleotide sequence ID" value="NZ_CP009288.1"/>
</dbReference>
<dbReference type="SMART" id="SM00359">
    <property type="entry name" value="PUA"/>
    <property type="match status" value="1"/>
</dbReference>
<dbReference type="Gene3D" id="3.40.1160.10">
    <property type="entry name" value="Acetylglutamate kinase-like"/>
    <property type="match status" value="1"/>
</dbReference>
<dbReference type="InterPro" id="IPR001057">
    <property type="entry name" value="Glu/AcGlu_kinase"/>
</dbReference>
<comment type="pathway">
    <text evidence="8">Amino-acid biosynthesis; L-proline biosynthesis; L-glutamate 5-semialdehyde from L-glutamate: step 1/2.</text>
</comment>
<dbReference type="GO" id="GO:0055129">
    <property type="term" value="P:L-proline biosynthetic process"/>
    <property type="evidence" value="ECO:0007669"/>
    <property type="project" value="UniProtKB-UniRule"/>
</dbReference>
<comment type="catalytic activity">
    <reaction evidence="8">
        <text>L-glutamate + ATP = L-glutamyl 5-phosphate + ADP</text>
        <dbReference type="Rhea" id="RHEA:14877"/>
        <dbReference type="ChEBI" id="CHEBI:29985"/>
        <dbReference type="ChEBI" id="CHEBI:30616"/>
        <dbReference type="ChEBI" id="CHEBI:58274"/>
        <dbReference type="ChEBI" id="CHEBI:456216"/>
        <dbReference type="EC" id="2.7.2.11"/>
    </reaction>
</comment>
<evidence type="ECO:0000256" key="2">
    <source>
        <dbReference type="ARBA" id="ARBA00022605"/>
    </source>
</evidence>
<feature type="binding site" evidence="8">
    <location>
        <begin position="167"/>
        <end position="168"/>
    </location>
    <ligand>
        <name>ATP</name>
        <dbReference type="ChEBI" id="CHEBI:30616"/>
    </ligand>
</feature>
<evidence type="ECO:0000259" key="9">
    <source>
        <dbReference type="SMART" id="SM00359"/>
    </source>
</evidence>
<dbReference type="Gene3D" id="2.30.130.10">
    <property type="entry name" value="PUA domain"/>
    <property type="match status" value="1"/>
</dbReference>
<dbReference type="eggNOG" id="COG0263">
    <property type="taxonomic scope" value="Bacteria"/>
</dbReference>
<dbReference type="InterPro" id="IPR001048">
    <property type="entry name" value="Asp/Glu/Uridylate_kinase"/>
</dbReference>
<evidence type="ECO:0000256" key="5">
    <source>
        <dbReference type="ARBA" id="ARBA00022741"/>
    </source>
</evidence>
<feature type="binding site" evidence="8">
    <location>
        <position position="48"/>
    </location>
    <ligand>
        <name>substrate</name>
    </ligand>
</feature>
<comment type="subcellular location">
    <subcellularLocation>
        <location evidence="8">Cytoplasm</location>
    </subcellularLocation>
</comment>
<dbReference type="SUPFAM" id="SSF53633">
    <property type="entry name" value="Carbamate kinase-like"/>
    <property type="match status" value="1"/>
</dbReference>
<dbReference type="CDD" id="cd21157">
    <property type="entry name" value="PUA_G5K"/>
    <property type="match status" value="1"/>
</dbReference>